<feature type="transmembrane region" description="Helical" evidence="6">
    <location>
        <begin position="277"/>
        <end position="296"/>
    </location>
</feature>
<dbReference type="CDD" id="cd17339">
    <property type="entry name" value="MFS_NIMT_CynX_like"/>
    <property type="match status" value="1"/>
</dbReference>
<evidence type="ECO:0000313" key="11">
    <source>
        <dbReference type="Proteomes" id="UP000474718"/>
    </source>
</evidence>
<evidence type="ECO:0000313" key="9">
    <source>
        <dbReference type="EMBL" id="SHF68394.1"/>
    </source>
</evidence>
<proteinExistence type="predicted"/>
<dbReference type="SUPFAM" id="SSF103473">
    <property type="entry name" value="MFS general substrate transporter"/>
    <property type="match status" value="1"/>
</dbReference>
<dbReference type="InterPro" id="IPR020846">
    <property type="entry name" value="MFS_dom"/>
</dbReference>
<evidence type="ECO:0000256" key="1">
    <source>
        <dbReference type="ARBA" id="ARBA00004651"/>
    </source>
</evidence>
<dbReference type="Proteomes" id="UP000474718">
    <property type="component" value="Unassembled WGS sequence"/>
</dbReference>
<dbReference type="AlphaFoldDB" id="A0AAQ1MB52"/>
<dbReference type="InterPro" id="IPR011701">
    <property type="entry name" value="MFS"/>
</dbReference>
<dbReference type="PROSITE" id="PS51257">
    <property type="entry name" value="PROKAR_LIPOPROTEIN"/>
    <property type="match status" value="1"/>
</dbReference>
<feature type="domain" description="Major facilitator superfamily (MFS) profile" evidence="7">
    <location>
        <begin position="8"/>
        <end position="388"/>
    </location>
</feature>
<evidence type="ECO:0000313" key="10">
    <source>
        <dbReference type="Proteomes" id="UP000184089"/>
    </source>
</evidence>
<dbReference type="InterPro" id="IPR036259">
    <property type="entry name" value="MFS_trans_sf"/>
</dbReference>
<evidence type="ECO:0000256" key="6">
    <source>
        <dbReference type="SAM" id="Phobius"/>
    </source>
</evidence>
<reference evidence="10" key="2">
    <citation type="submission" date="2016-11" db="EMBL/GenBank/DDBJ databases">
        <authorList>
            <person name="Jaros S."/>
            <person name="Januszkiewicz K."/>
            <person name="Wedrychowicz H."/>
        </authorList>
    </citation>
    <scope>NUCLEOTIDE SEQUENCE [LARGE SCALE GENOMIC DNA]</scope>
    <source>
        <strain evidence="10">DSM 4029</strain>
    </source>
</reference>
<evidence type="ECO:0000256" key="3">
    <source>
        <dbReference type="ARBA" id="ARBA00022692"/>
    </source>
</evidence>
<feature type="transmembrane region" description="Helical" evidence="6">
    <location>
        <begin position="162"/>
        <end position="181"/>
    </location>
</feature>
<feature type="transmembrane region" description="Helical" evidence="6">
    <location>
        <begin position="207"/>
        <end position="226"/>
    </location>
</feature>
<dbReference type="PANTHER" id="PTHR23523:SF2">
    <property type="entry name" value="2-NITROIMIDAZOLE TRANSPORTER"/>
    <property type="match status" value="1"/>
</dbReference>
<feature type="transmembrane region" description="Helical" evidence="6">
    <location>
        <begin position="76"/>
        <end position="93"/>
    </location>
</feature>
<evidence type="ECO:0000259" key="7">
    <source>
        <dbReference type="PROSITE" id="PS50850"/>
    </source>
</evidence>
<dbReference type="InterPro" id="IPR052524">
    <property type="entry name" value="MFS_Cyanate_Porter"/>
</dbReference>
<feature type="transmembrane region" description="Helical" evidence="6">
    <location>
        <begin position="362"/>
        <end position="379"/>
    </location>
</feature>
<dbReference type="GO" id="GO:0022857">
    <property type="term" value="F:transmembrane transporter activity"/>
    <property type="evidence" value="ECO:0007669"/>
    <property type="project" value="InterPro"/>
</dbReference>
<keyword evidence="4 6" id="KW-1133">Transmembrane helix</keyword>
<comment type="subcellular location">
    <subcellularLocation>
        <location evidence="1">Cell membrane</location>
        <topology evidence="1">Multi-pass membrane protein</topology>
    </subcellularLocation>
</comment>
<feature type="transmembrane region" description="Helical" evidence="6">
    <location>
        <begin position="246"/>
        <end position="265"/>
    </location>
</feature>
<dbReference type="RefSeq" id="WP_021659848.1">
    <property type="nucleotide sequence ID" value="NZ_FQVY01000001.1"/>
</dbReference>
<dbReference type="Gene3D" id="1.20.1250.20">
    <property type="entry name" value="MFS general substrate transporter like domains"/>
    <property type="match status" value="1"/>
</dbReference>
<reference evidence="9" key="1">
    <citation type="submission" date="2016-11" db="EMBL/GenBank/DDBJ databases">
        <authorList>
            <person name="Varghese N."/>
            <person name="Submissions S."/>
        </authorList>
    </citation>
    <scope>NUCLEOTIDE SEQUENCE</scope>
    <source>
        <strain evidence="9">DSM 4029</strain>
    </source>
</reference>
<name>A0AAQ1MB52_9FIRM</name>
<gene>
    <name evidence="8" type="ORF">GT747_02620</name>
    <name evidence="9" type="ORF">SAMN05444424_0324</name>
</gene>
<keyword evidence="11" id="KW-1185">Reference proteome</keyword>
<evidence type="ECO:0000256" key="5">
    <source>
        <dbReference type="ARBA" id="ARBA00023136"/>
    </source>
</evidence>
<feature type="transmembrane region" description="Helical" evidence="6">
    <location>
        <begin position="99"/>
        <end position="121"/>
    </location>
</feature>
<evidence type="ECO:0000256" key="2">
    <source>
        <dbReference type="ARBA" id="ARBA00022448"/>
    </source>
</evidence>
<evidence type="ECO:0000313" key="8">
    <source>
        <dbReference type="EMBL" id="MZL68669.1"/>
    </source>
</evidence>
<evidence type="ECO:0000256" key="4">
    <source>
        <dbReference type="ARBA" id="ARBA00022989"/>
    </source>
</evidence>
<keyword evidence="2" id="KW-0813">Transport</keyword>
<reference evidence="8 11" key="3">
    <citation type="journal article" date="2019" name="Nat. Med.">
        <title>A library of human gut bacterial isolates paired with longitudinal multiomics data enables mechanistic microbiome research.</title>
        <authorList>
            <person name="Poyet M."/>
            <person name="Groussin M."/>
            <person name="Gibbons S.M."/>
            <person name="Avila-Pacheco J."/>
            <person name="Jiang X."/>
            <person name="Kearney S.M."/>
            <person name="Perrotta A.R."/>
            <person name="Berdy B."/>
            <person name="Zhao S."/>
            <person name="Lieberman T.D."/>
            <person name="Swanson P.K."/>
            <person name="Smith M."/>
            <person name="Roesemann S."/>
            <person name="Alexander J.E."/>
            <person name="Rich S.A."/>
            <person name="Livny J."/>
            <person name="Vlamakis H."/>
            <person name="Clish C."/>
            <person name="Bullock K."/>
            <person name="Deik A."/>
            <person name="Scott J."/>
            <person name="Pierce K.A."/>
            <person name="Xavier R.J."/>
            <person name="Alm E.J."/>
        </authorList>
    </citation>
    <scope>NUCLEOTIDE SEQUENCE [LARGE SCALE GENOMIC DNA]</scope>
    <source>
        <strain evidence="8 11">BIOML-A2</strain>
    </source>
</reference>
<dbReference type="EMBL" id="FQVY01000001">
    <property type="protein sequence ID" value="SHF68394.1"/>
    <property type="molecule type" value="Genomic_DNA"/>
</dbReference>
<dbReference type="GO" id="GO:0005886">
    <property type="term" value="C:plasma membrane"/>
    <property type="evidence" value="ECO:0007669"/>
    <property type="project" value="UniProtKB-SubCell"/>
</dbReference>
<protein>
    <submittedName>
        <fullName evidence="8 9">MFS transporter</fullName>
    </submittedName>
</protein>
<organism evidence="9 10">
    <name type="scientific">Bittarella massiliensis</name>
    <name type="common">ex Durand et al. 2017</name>
    <dbReference type="NCBI Taxonomy" id="1720313"/>
    <lineage>
        <taxon>Bacteria</taxon>
        <taxon>Bacillati</taxon>
        <taxon>Bacillota</taxon>
        <taxon>Clostridia</taxon>
        <taxon>Eubacteriales</taxon>
        <taxon>Oscillospiraceae</taxon>
        <taxon>Bittarella (ex Durand et al. 2017)</taxon>
    </lineage>
</organism>
<dbReference type="EMBL" id="WWVX01000001">
    <property type="protein sequence ID" value="MZL68669.1"/>
    <property type="molecule type" value="Genomic_DNA"/>
</dbReference>
<feature type="transmembrane region" description="Helical" evidence="6">
    <location>
        <begin position="133"/>
        <end position="156"/>
    </location>
</feature>
<accession>A0AAQ1MB52</accession>
<keyword evidence="5 6" id="KW-0472">Membrane</keyword>
<dbReference type="Proteomes" id="UP000184089">
    <property type="component" value="Unassembled WGS sequence"/>
</dbReference>
<feature type="transmembrane region" description="Helical" evidence="6">
    <location>
        <begin position="333"/>
        <end position="356"/>
    </location>
</feature>
<dbReference type="PROSITE" id="PS50850">
    <property type="entry name" value="MFS"/>
    <property type="match status" value="1"/>
</dbReference>
<keyword evidence="3 6" id="KW-0812">Transmembrane</keyword>
<sequence>MNDKRKQSLLVLGIVFIACNLRAPITSVGPLVPTIQGDTGLSGTWTGMITTLPLLCFGLVSPFVSRLGRRFGGPQAVFGGMVATVAGLVIRSYCGVWGLYLGTLLIGSGIAVSNVLIPSIIKEDFPTRAGTMMSVYTTAMSVFAAAGSGVSVPLAAGLGLGWKNALASLLVLAVPATLLWLPQLKGGADRQGGGGGDLFRQMLRDPLAWKITLCMGSQSLLFYAVIAWLPSILLGRGVTVEQSGGLLTAMQLVGLPAAFFIPLLADRRRDQRRIADTVTALFAVGFLGLCFGRGLWVLTPCLLCLGFAQTASLSLALSFFVCRCRGGEETAAISGMAQSAGYLLSAVGPLLFGALFDWTGSWVAPLVFYGGVILLYAYTAHQSSKDVYLLDGDVER</sequence>
<dbReference type="Pfam" id="PF07690">
    <property type="entry name" value="MFS_1"/>
    <property type="match status" value="1"/>
</dbReference>
<feature type="transmembrane region" description="Helical" evidence="6">
    <location>
        <begin position="43"/>
        <end position="64"/>
    </location>
</feature>
<comment type="caution">
    <text evidence="9">The sequence shown here is derived from an EMBL/GenBank/DDBJ whole genome shotgun (WGS) entry which is preliminary data.</text>
</comment>
<dbReference type="PANTHER" id="PTHR23523">
    <property type="match status" value="1"/>
</dbReference>
<feature type="transmembrane region" description="Helical" evidence="6">
    <location>
        <begin position="302"/>
        <end position="321"/>
    </location>
</feature>